<protein>
    <submittedName>
        <fullName evidence="2">Uncharacterized protein</fullName>
    </submittedName>
</protein>
<comment type="caution">
    <text evidence="2">The sequence shown here is derived from an EMBL/GenBank/DDBJ whole genome shotgun (WGS) entry which is preliminary data.</text>
</comment>
<gene>
    <name evidence="2" type="ORF">ANANG_G00091090</name>
</gene>
<reference evidence="2" key="1">
    <citation type="submission" date="2021-01" db="EMBL/GenBank/DDBJ databases">
        <title>A chromosome-scale assembly of European eel, Anguilla anguilla.</title>
        <authorList>
            <person name="Henkel C."/>
            <person name="Jong-Raadsen S.A."/>
            <person name="Dufour S."/>
            <person name="Weltzien F.-A."/>
            <person name="Palstra A.P."/>
            <person name="Pelster B."/>
            <person name="Spaink H.P."/>
            <person name="Van Den Thillart G.E."/>
            <person name="Jansen H."/>
            <person name="Zahm M."/>
            <person name="Klopp C."/>
            <person name="Cedric C."/>
            <person name="Louis A."/>
            <person name="Berthelot C."/>
            <person name="Parey E."/>
            <person name="Roest Crollius H."/>
            <person name="Montfort J."/>
            <person name="Robinson-Rechavi M."/>
            <person name="Bucao C."/>
            <person name="Bouchez O."/>
            <person name="Gislard M."/>
            <person name="Lluch J."/>
            <person name="Milhes M."/>
            <person name="Lampietro C."/>
            <person name="Lopez Roques C."/>
            <person name="Donnadieu C."/>
            <person name="Braasch I."/>
            <person name="Desvignes T."/>
            <person name="Postlethwait J."/>
            <person name="Bobe J."/>
            <person name="Guiguen Y."/>
            <person name="Dirks R."/>
        </authorList>
    </citation>
    <scope>NUCLEOTIDE SEQUENCE</scope>
    <source>
        <strain evidence="2">Tag_6206</strain>
        <tissue evidence="2">Liver</tissue>
    </source>
</reference>
<sequence length="278" mass="31592">MEEKMERKTAYWREEEDIVSCIKKEEVGWEGQSEEMKREDGVRDEIRAVWREQEEEEREQRMRAESPQTGDIDRVLKNGGKLDCVKQEEEGMSHCVTSYVFKQPRLLNHLIEMTDIGVFSPSEPVASNGDQVVNSPWRQDMVSPMKEEWSLRQKGKVMTWKRKMTGNFESPLKQLSDSSEKEVYAEPSFGSPVITPRKGSTGQAGEVKPPVFACSQCPFVHTDEVNLHQHFEKAQSQVFLLIWTAAKCVHHLGCVLTWGEKVGSSHAGGCWGFGGALV</sequence>
<evidence type="ECO:0000313" key="3">
    <source>
        <dbReference type="Proteomes" id="UP001044222"/>
    </source>
</evidence>
<dbReference type="EMBL" id="JAFIRN010000004">
    <property type="protein sequence ID" value="KAG5851251.1"/>
    <property type="molecule type" value="Genomic_DNA"/>
</dbReference>
<feature type="compositionally biased region" description="Basic and acidic residues" evidence="1">
    <location>
        <begin position="52"/>
        <end position="64"/>
    </location>
</feature>
<proteinExistence type="predicted"/>
<accession>A0A9D3MLU0</accession>
<name>A0A9D3MLU0_ANGAN</name>
<evidence type="ECO:0000256" key="1">
    <source>
        <dbReference type="SAM" id="MobiDB-lite"/>
    </source>
</evidence>
<keyword evidence="3" id="KW-1185">Reference proteome</keyword>
<feature type="region of interest" description="Disordered" evidence="1">
    <location>
        <begin position="52"/>
        <end position="73"/>
    </location>
</feature>
<dbReference type="AlphaFoldDB" id="A0A9D3MLU0"/>
<evidence type="ECO:0000313" key="2">
    <source>
        <dbReference type="EMBL" id="KAG5851251.1"/>
    </source>
</evidence>
<dbReference type="Proteomes" id="UP001044222">
    <property type="component" value="Unassembled WGS sequence"/>
</dbReference>
<organism evidence="2 3">
    <name type="scientific">Anguilla anguilla</name>
    <name type="common">European freshwater eel</name>
    <name type="synonym">Muraena anguilla</name>
    <dbReference type="NCBI Taxonomy" id="7936"/>
    <lineage>
        <taxon>Eukaryota</taxon>
        <taxon>Metazoa</taxon>
        <taxon>Chordata</taxon>
        <taxon>Craniata</taxon>
        <taxon>Vertebrata</taxon>
        <taxon>Euteleostomi</taxon>
        <taxon>Actinopterygii</taxon>
        <taxon>Neopterygii</taxon>
        <taxon>Teleostei</taxon>
        <taxon>Anguilliformes</taxon>
        <taxon>Anguillidae</taxon>
        <taxon>Anguilla</taxon>
    </lineage>
</organism>